<dbReference type="InterPro" id="IPR000535">
    <property type="entry name" value="MSP_dom"/>
</dbReference>
<feature type="transmembrane region" description="Helical" evidence="7">
    <location>
        <begin position="275"/>
        <end position="294"/>
    </location>
</feature>
<gene>
    <name evidence="9" type="ORF">EPUS_00735</name>
</gene>
<evidence type="ECO:0000256" key="1">
    <source>
        <dbReference type="ARBA" id="ARBA00004211"/>
    </source>
</evidence>
<evidence type="ECO:0000256" key="7">
    <source>
        <dbReference type="SAM" id="Phobius"/>
    </source>
</evidence>
<evidence type="ECO:0000313" key="9">
    <source>
        <dbReference type="EMBL" id="ERF74605.1"/>
    </source>
</evidence>
<dbReference type="eggNOG" id="KOG0439">
    <property type="taxonomic scope" value="Eukaryota"/>
</dbReference>
<dbReference type="PIRSF" id="PIRSF019693">
    <property type="entry name" value="VAMP-associated"/>
    <property type="match status" value="1"/>
</dbReference>
<dbReference type="GO" id="GO:0005886">
    <property type="term" value="C:plasma membrane"/>
    <property type="evidence" value="ECO:0007669"/>
    <property type="project" value="TreeGrafter"/>
</dbReference>
<dbReference type="GeneID" id="19235796"/>
<dbReference type="SUPFAM" id="SSF49354">
    <property type="entry name" value="PapD-like"/>
    <property type="match status" value="1"/>
</dbReference>
<keyword evidence="4 7" id="KW-1133">Transmembrane helix</keyword>
<evidence type="ECO:0000259" key="8">
    <source>
        <dbReference type="PROSITE" id="PS50202"/>
    </source>
</evidence>
<comment type="similarity">
    <text evidence="2">Belongs to the VAMP-associated protein (VAP) (TC 9.B.17) family.</text>
</comment>
<feature type="compositionally biased region" description="Polar residues" evidence="6">
    <location>
        <begin position="171"/>
        <end position="184"/>
    </location>
</feature>
<dbReference type="HOGENOM" id="CLU_032848_1_1_1"/>
<evidence type="ECO:0000313" key="10">
    <source>
        <dbReference type="Proteomes" id="UP000019373"/>
    </source>
</evidence>
<dbReference type="EMBL" id="KE720872">
    <property type="protein sequence ID" value="ERF74605.1"/>
    <property type="molecule type" value="Genomic_DNA"/>
</dbReference>
<dbReference type="OrthoDB" id="264603at2759"/>
<feature type="region of interest" description="Disordered" evidence="6">
    <location>
        <begin position="141"/>
        <end position="209"/>
    </location>
</feature>
<keyword evidence="5 7" id="KW-0472">Membrane</keyword>
<dbReference type="GO" id="GO:0005789">
    <property type="term" value="C:endoplasmic reticulum membrane"/>
    <property type="evidence" value="ECO:0007669"/>
    <property type="project" value="InterPro"/>
</dbReference>
<dbReference type="InterPro" id="IPR013783">
    <property type="entry name" value="Ig-like_fold"/>
</dbReference>
<proteinExistence type="inferred from homology"/>
<dbReference type="GO" id="GO:0033149">
    <property type="term" value="F:FFAT motif binding"/>
    <property type="evidence" value="ECO:0007669"/>
    <property type="project" value="TreeGrafter"/>
</dbReference>
<feature type="compositionally biased region" description="Low complexity" evidence="6">
    <location>
        <begin position="161"/>
        <end position="170"/>
    </location>
</feature>
<dbReference type="GO" id="GO:0090158">
    <property type="term" value="P:endoplasmic reticulum membrane organization"/>
    <property type="evidence" value="ECO:0007669"/>
    <property type="project" value="TreeGrafter"/>
</dbReference>
<evidence type="ECO:0000256" key="3">
    <source>
        <dbReference type="ARBA" id="ARBA00022692"/>
    </source>
</evidence>
<organism evidence="9 10">
    <name type="scientific">Endocarpon pusillum (strain Z07020 / HMAS-L-300199)</name>
    <name type="common">Lichen-forming fungus</name>
    <dbReference type="NCBI Taxonomy" id="1263415"/>
    <lineage>
        <taxon>Eukaryota</taxon>
        <taxon>Fungi</taxon>
        <taxon>Dikarya</taxon>
        <taxon>Ascomycota</taxon>
        <taxon>Pezizomycotina</taxon>
        <taxon>Eurotiomycetes</taxon>
        <taxon>Chaetothyriomycetidae</taxon>
        <taxon>Verrucariales</taxon>
        <taxon>Verrucariaceae</taxon>
        <taxon>Endocarpon</taxon>
    </lineage>
</organism>
<reference evidence="10" key="1">
    <citation type="journal article" date="2014" name="BMC Genomics">
        <title>Genome characteristics reveal the impact of lichenization on lichen-forming fungus Endocarpon pusillum Hedwig (Verrucariales, Ascomycota).</title>
        <authorList>
            <person name="Wang Y.-Y."/>
            <person name="Liu B."/>
            <person name="Zhang X.-Y."/>
            <person name="Zhou Q.-M."/>
            <person name="Zhang T."/>
            <person name="Li H."/>
            <person name="Yu Y.-F."/>
            <person name="Zhang X.-L."/>
            <person name="Hao X.-Y."/>
            <person name="Wang M."/>
            <person name="Wang L."/>
            <person name="Wei J.-C."/>
        </authorList>
    </citation>
    <scope>NUCLEOTIDE SEQUENCE [LARGE SCALE GENOMIC DNA]</scope>
    <source>
        <strain evidence="10">Z07020 / HMAS-L-300199</strain>
    </source>
</reference>
<dbReference type="PANTHER" id="PTHR10809">
    <property type="entry name" value="VESICLE-ASSOCIATED MEMBRANE PROTEIN-ASSOCIATED PROTEIN"/>
    <property type="match status" value="1"/>
</dbReference>
<dbReference type="Pfam" id="PF00635">
    <property type="entry name" value="Motile_Sperm"/>
    <property type="match status" value="2"/>
</dbReference>
<dbReference type="AlphaFoldDB" id="U1HV98"/>
<evidence type="ECO:0000256" key="5">
    <source>
        <dbReference type="ARBA" id="ARBA00023136"/>
    </source>
</evidence>
<dbReference type="Proteomes" id="UP000019373">
    <property type="component" value="Unassembled WGS sequence"/>
</dbReference>
<sequence>MSIDLSPPELGFKRPFNREVSETLRLGNPHDGPLAFKVKTTAPKQYVASGSRDGVMLKPARYCVRPNSGLIHPNGSVDVQVLLQAMKEDPPLDAKCRDKFLVQSVLITSEDVSNIPAIWQAIEKTAKSSIQERKIRVNFLPAEGATSTTNGVPAPHRNSEEPPAYSSPSPQFGSPATHSAVTSTETKDYGKKSVDETNNSSSTATAPSTVSSVAAAVSSAVPKSQEDLKQQLADAKAQISKLTSQLGDPQLRQRKVQEASEKMQTVVQQTGETGVPVQIVAGLCLLSFLLAYFFF</sequence>
<dbReference type="InterPro" id="IPR016763">
    <property type="entry name" value="VAP"/>
</dbReference>
<dbReference type="OMA" id="GFKRPFN"/>
<protein>
    <recommendedName>
        <fullName evidence="8">MSP domain-containing protein</fullName>
    </recommendedName>
</protein>
<evidence type="ECO:0000256" key="6">
    <source>
        <dbReference type="SAM" id="MobiDB-lite"/>
    </source>
</evidence>
<dbReference type="InterPro" id="IPR008962">
    <property type="entry name" value="PapD-like_sf"/>
</dbReference>
<name>U1HV98_ENDPU</name>
<feature type="compositionally biased region" description="Low complexity" evidence="6">
    <location>
        <begin position="197"/>
        <end position="209"/>
    </location>
</feature>
<keyword evidence="3 7" id="KW-0812">Transmembrane</keyword>
<keyword evidence="10" id="KW-1185">Reference proteome</keyword>
<dbReference type="RefSeq" id="XP_007799706.1">
    <property type="nucleotide sequence ID" value="XM_007801515.1"/>
</dbReference>
<evidence type="ECO:0000256" key="4">
    <source>
        <dbReference type="ARBA" id="ARBA00022989"/>
    </source>
</evidence>
<evidence type="ECO:0000256" key="2">
    <source>
        <dbReference type="ARBA" id="ARBA00008932"/>
    </source>
</evidence>
<feature type="compositionally biased region" description="Basic and acidic residues" evidence="6">
    <location>
        <begin position="185"/>
        <end position="195"/>
    </location>
</feature>
<feature type="domain" description="MSP" evidence="8">
    <location>
        <begin position="2"/>
        <end position="140"/>
    </location>
</feature>
<comment type="subcellular location">
    <subcellularLocation>
        <location evidence="1">Membrane</location>
        <topology evidence="1">Single-pass type IV membrane protein</topology>
    </subcellularLocation>
</comment>
<accession>U1HV98</accession>
<dbReference type="PROSITE" id="PS50202">
    <property type="entry name" value="MSP"/>
    <property type="match status" value="1"/>
</dbReference>
<dbReference type="PANTHER" id="PTHR10809:SF6">
    <property type="entry name" value="AT11025P-RELATED"/>
    <property type="match status" value="1"/>
</dbReference>
<dbReference type="Gene3D" id="2.60.40.10">
    <property type="entry name" value="Immunoglobulins"/>
    <property type="match status" value="1"/>
</dbReference>
<dbReference type="GO" id="GO:0061817">
    <property type="term" value="P:endoplasmic reticulum-plasma membrane tethering"/>
    <property type="evidence" value="ECO:0007669"/>
    <property type="project" value="TreeGrafter"/>
</dbReference>